<evidence type="ECO:0000256" key="2">
    <source>
        <dbReference type="ARBA" id="ARBA00022475"/>
    </source>
</evidence>
<dbReference type="PROSITE" id="PS50885">
    <property type="entry name" value="HAMP"/>
    <property type="match status" value="1"/>
</dbReference>
<dbReference type="PATRIC" id="fig|317659.3.peg.2956"/>
<dbReference type="InterPro" id="IPR024478">
    <property type="entry name" value="HlyB_4HB_MCP"/>
</dbReference>
<evidence type="ECO:0000256" key="10">
    <source>
        <dbReference type="PROSITE-ProRule" id="PRU00284"/>
    </source>
</evidence>
<dbReference type="SUPFAM" id="SSF58104">
    <property type="entry name" value="Methyl-accepting chemotaxis protein (MCP) signaling domain"/>
    <property type="match status" value="1"/>
</dbReference>
<dbReference type="GO" id="GO:0006935">
    <property type="term" value="P:chemotaxis"/>
    <property type="evidence" value="ECO:0007669"/>
    <property type="project" value="UniProtKB-KW"/>
</dbReference>
<dbReference type="PRINTS" id="PR00260">
    <property type="entry name" value="CHEMTRNSDUCR"/>
</dbReference>
<comment type="similarity">
    <text evidence="9">Belongs to the methyl-accepting chemotaxis (MCP) protein family.</text>
</comment>
<dbReference type="Gene3D" id="1.10.287.950">
    <property type="entry name" value="Methyl-accepting chemotaxis protein"/>
    <property type="match status" value="1"/>
</dbReference>
<dbReference type="InterPro" id="IPR004089">
    <property type="entry name" value="MCPsignal_dom"/>
</dbReference>
<keyword evidence="6 11" id="KW-1133">Transmembrane helix</keyword>
<proteinExistence type="inferred from homology"/>
<dbReference type="PANTHER" id="PTHR32089">
    <property type="entry name" value="METHYL-ACCEPTING CHEMOTAXIS PROTEIN MCPB"/>
    <property type="match status" value="1"/>
</dbReference>
<feature type="transmembrane region" description="Helical" evidence="11">
    <location>
        <begin position="193"/>
        <end position="215"/>
    </location>
</feature>
<keyword evidence="2" id="KW-1003">Cell membrane</keyword>
<feature type="domain" description="HAMP" evidence="13">
    <location>
        <begin position="217"/>
        <end position="269"/>
    </location>
</feature>
<evidence type="ECO:0000256" key="6">
    <source>
        <dbReference type="ARBA" id="ARBA00022989"/>
    </source>
</evidence>
<dbReference type="InterPro" id="IPR003660">
    <property type="entry name" value="HAMP_dom"/>
</dbReference>
<evidence type="ECO:0000259" key="12">
    <source>
        <dbReference type="PROSITE" id="PS50111"/>
    </source>
</evidence>
<dbReference type="EMBL" id="LJQC01000743">
    <property type="protein sequence ID" value="KPW94563.1"/>
    <property type="molecule type" value="Genomic_DNA"/>
</dbReference>
<keyword evidence="15" id="KW-1185">Reference proteome</keyword>
<keyword evidence="14" id="KW-0808">Transferase</keyword>
<evidence type="ECO:0000313" key="14">
    <source>
        <dbReference type="EMBL" id="KPW94563.1"/>
    </source>
</evidence>
<evidence type="ECO:0000256" key="1">
    <source>
        <dbReference type="ARBA" id="ARBA00004651"/>
    </source>
</evidence>
<keyword evidence="14" id="KW-0418">Kinase</keyword>
<dbReference type="SUPFAM" id="SSF47170">
    <property type="entry name" value="Aspartate receptor, ligand-binding domain"/>
    <property type="match status" value="1"/>
</dbReference>
<keyword evidence="3" id="KW-0488">Methylation</keyword>
<dbReference type="InterPro" id="IPR035440">
    <property type="entry name" value="4HB_MCP_dom_sf"/>
</dbReference>
<dbReference type="GO" id="GO:0016301">
    <property type="term" value="F:kinase activity"/>
    <property type="evidence" value="ECO:0007669"/>
    <property type="project" value="UniProtKB-KW"/>
</dbReference>
<comment type="subcellular location">
    <subcellularLocation>
        <location evidence="1">Cell membrane</location>
        <topology evidence="1">Multi-pass membrane protein</topology>
    </subcellularLocation>
</comment>
<dbReference type="Pfam" id="PF00672">
    <property type="entry name" value="HAMP"/>
    <property type="match status" value="1"/>
</dbReference>
<evidence type="ECO:0000256" key="8">
    <source>
        <dbReference type="ARBA" id="ARBA00023224"/>
    </source>
</evidence>
<evidence type="ECO:0000256" key="5">
    <source>
        <dbReference type="ARBA" id="ARBA00022692"/>
    </source>
</evidence>
<evidence type="ECO:0000313" key="15">
    <source>
        <dbReference type="Proteomes" id="UP000051335"/>
    </source>
</evidence>
<dbReference type="PANTHER" id="PTHR32089:SF120">
    <property type="entry name" value="METHYL-ACCEPTING CHEMOTAXIS PROTEIN TLPQ"/>
    <property type="match status" value="1"/>
</dbReference>
<reference evidence="14 15" key="1">
    <citation type="submission" date="2015-09" db="EMBL/GenBank/DDBJ databases">
        <title>Genome announcement of multiple Pseudomonas syringae strains.</title>
        <authorList>
            <person name="Thakur S."/>
            <person name="Wang P.W."/>
            <person name="Gong Y."/>
            <person name="Weir B.S."/>
            <person name="Guttman D.S."/>
        </authorList>
    </citation>
    <scope>NUCLEOTIDE SEQUENCE [LARGE SCALE GENOMIC DNA]</scope>
    <source>
        <strain evidence="14 15">ICMP17001</strain>
    </source>
</reference>
<evidence type="ECO:0000256" key="4">
    <source>
        <dbReference type="ARBA" id="ARBA00022500"/>
    </source>
</evidence>
<evidence type="ECO:0000256" key="11">
    <source>
        <dbReference type="SAM" id="Phobius"/>
    </source>
</evidence>
<keyword evidence="5 11" id="KW-0812">Transmembrane</keyword>
<gene>
    <name evidence="14" type="ORF">ALO75_04647</name>
</gene>
<feature type="transmembrane region" description="Helical" evidence="11">
    <location>
        <begin position="12"/>
        <end position="31"/>
    </location>
</feature>
<dbReference type="InterPro" id="IPR004090">
    <property type="entry name" value="Chemotax_Me-accpt_rcpt"/>
</dbReference>
<protein>
    <submittedName>
        <fullName evidence="14">HAMP domain containing histidine kinase</fullName>
    </submittedName>
</protein>
<dbReference type="Pfam" id="PF12729">
    <property type="entry name" value="4HB_MCP_1"/>
    <property type="match status" value="1"/>
</dbReference>
<dbReference type="Proteomes" id="UP000051335">
    <property type="component" value="Unassembled WGS sequence"/>
</dbReference>
<dbReference type="Pfam" id="PF00015">
    <property type="entry name" value="MCPsignal"/>
    <property type="match status" value="1"/>
</dbReference>
<dbReference type="CDD" id="cd11386">
    <property type="entry name" value="MCP_signal"/>
    <property type="match status" value="1"/>
</dbReference>
<dbReference type="FunFam" id="1.10.287.950:FF:000001">
    <property type="entry name" value="Methyl-accepting chemotaxis sensory transducer"/>
    <property type="match status" value="1"/>
</dbReference>
<feature type="domain" description="Methyl-accepting transducer" evidence="12">
    <location>
        <begin position="274"/>
        <end position="510"/>
    </location>
</feature>
<dbReference type="GO" id="GO:0007165">
    <property type="term" value="P:signal transduction"/>
    <property type="evidence" value="ECO:0007669"/>
    <property type="project" value="UniProtKB-KW"/>
</dbReference>
<comment type="caution">
    <text evidence="14">The sequence shown here is derived from an EMBL/GenBank/DDBJ whole genome shotgun (WGS) entry which is preliminary data.</text>
</comment>
<name>A0A0P9N9H2_9PSED</name>
<sequence>MSLFDNIKIRTKLFAAFGMCSMITIAVGALGQTGLTKLNAQVENIVGNIVISVGWVQTTYGRTIATNRDFYKAIALSSAGSTADAMNELLEEYRDSKALAESSFKQYRATPMQQDEQVAAASFDRDWPAYTGAIEAGFAALANKDIEGALRIAVTRVQPEFSKVKGDMDVILASNNRQVDQARDEVREVYTQLTWTLSIGCLIAIILAVIMGVFMTNKITGPIYRSVAGASRVSKGDLTQAIEFSGTDETGQLLQSLSLMQENLVGTVRQIADAAGQLASAAEELTSVTDDSTRGLVTQNGEIQQAATAVTEMSAAVEEVARNAVSTSMISSQTADDALKGQQQVQQAVTGIDNVTVVITDSTKLVETLASQIHDITKVLDVIRGIAEQTNLLALNAAIEAARAGEQGRGFAVVADEVRALAHRTQASTGEIELMISRVRDGADEAVTAMGKSRSLALSTQSLATEAGIALQRISEGVHRINEQNLVIASAAEEQAQVAREIDRNLVNIQDLSVQTAAGANQTSASSLELSRLATSFNKLIAHFKL</sequence>
<dbReference type="RefSeq" id="WP_046236745.1">
    <property type="nucleotide sequence ID" value="NZ_LJQC01000743.1"/>
</dbReference>
<dbReference type="AlphaFoldDB" id="A0A0P9N9H2"/>
<keyword evidence="8 10" id="KW-0807">Transducer</keyword>
<evidence type="ECO:0000256" key="7">
    <source>
        <dbReference type="ARBA" id="ARBA00023136"/>
    </source>
</evidence>
<organism evidence="14 15">
    <name type="scientific">Pseudomonas syringae pv. coryli</name>
    <dbReference type="NCBI Taxonomy" id="317659"/>
    <lineage>
        <taxon>Bacteria</taxon>
        <taxon>Pseudomonadati</taxon>
        <taxon>Pseudomonadota</taxon>
        <taxon>Gammaproteobacteria</taxon>
        <taxon>Pseudomonadales</taxon>
        <taxon>Pseudomonadaceae</taxon>
        <taxon>Pseudomonas</taxon>
    </lineage>
</organism>
<dbReference type="CDD" id="cd06225">
    <property type="entry name" value="HAMP"/>
    <property type="match status" value="1"/>
</dbReference>
<dbReference type="SMART" id="SM00304">
    <property type="entry name" value="HAMP"/>
    <property type="match status" value="2"/>
</dbReference>
<dbReference type="SMART" id="SM00283">
    <property type="entry name" value="MA"/>
    <property type="match status" value="1"/>
</dbReference>
<keyword evidence="7 11" id="KW-0472">Membrane</keyword>
<accession>A0A0P9N9H2</accession>
<evidence type="ECO:0000256" key="9">
    <source>
        <dbReference type="ARBA" id="ARBA00029447"/>
    </source>
</evidence>
<dbReference type="Gene3D" id="1.20.120.30">
    <property type="entry name" value="Aspartate receptor, ligand-binding domain"/>
    <property type="match status" value="1"/>
</dbReference>
<dbReference type="PROSITE" id="PS50111">
    <property type="entry name" value="CHEMOTAXIS_TRANSDUC_2"/>
    <property type="match status" value="1"/>
</dbReference>
<dbReference type="GO" id="GO:0005886">
    <property type="term" value="C:plasma membrane"/>
    <property type="evidence" value="ECO:0007669"/>
    <property type="project" value="UniProtKB-SubCell"/>
</dbReference>
<keyword evidence="4" id="KW-0145">Chemotaxis</keyword>
<dbReference type="GO" id="GO:0004888">
    <property type="term" value="F:transmembrane signaling receptor activity"/>
    <property type="evidence" value="ECO:0007669"/>
    <property type="project" value="InterPro"/>
</dbReference>
<evidence type="ECO:0000256" key="3">
    <source>
        <dbReference type="ARBA" id="ARBA00022481"/>
    </source>
</evidence>
<evidence type="ECO:0000259" key="13">
    <source>
        <dbReference type="PROSITE" id="PS50885"/>
    </source>
</evidence>